<sequence>MERRAWGLSKPGGGKTAKKARVGANREMGGGKTPNARAWVTACARSRHRACGVEGGRVAKRWGYTELDRGLWTKPGVARQLVLLGTEWESGVLKECGEEYKGVEEVADHSSINSLVAFLVRTFPDVGEQQADIASTVVKHGARASKRSTTQMKKEEEG</sequence>
<dbReference type="EMBL" id="KL142376">
    <property type="protein sequence ID" value="KDR77781.1"/>
    <property type="molecule type" value="Genomic_DNA"/>
</dbReference>
<dbReference type="Proteomes" id="UP000027222">
    <property type="component" value="Unassembled WGS sequence"/>
</dbReference>
<dbReference type="AlphaFoldDB" id="A0A067T3R1"/>
<organism evidence="2 3">
    <name type="scientific">Galerina marginata (strain CBS 339.88)</name>
    <dbReference type="NCBI Taxonomy" id="685588"/>
    <lineage>
        <taxon>Eukaryota</taxon>
        <taxon>Fungi</taxon>
        <taxon>Dikarya</taxon>
        <taxon>Basidiomycota</taxon>
        <taxon>Agaricomycotina</taxon>
        <taxon>Agaricomycetes</taxon>
        <taxon>Agaricomycetidae</taxon>
        <taxon>Agaricales</taxon>
        <taxon>Agaricineae</taxon>
        <taxon>Strophariaceae</taxon>
        <taxon>Galerina</taxon>
    </lineage>
</organism>
<dbReference type="HOGENOM" id="CLU_1669499_0_0_1"/>
<name>A0A067T3R1_GALM3</name>
<evidence type="ECO:0000256" key="1">
    <source>
        <dbReference type="SAM" id="MobiDB-lite"/>
    </source>
</evidence>
<keyword evidence="3" id="KW-1185">Reference proteome</keyword>
<reference evidence="3" key="1">
    <citation type="journal article" date="2014" name="Proc. Natl. Acad. Sci. U.S.A.">
        <title>Extensive sampling of basidiomycete genomes demonstrates inadequacy of the white-rot/brown-rot paradigm for wood decay fungi.</title>
        <authorList>
            <person name="Riley R."/>
            <person name="Salamov A.A."/>
            <person name="Brown D.W."/>
            <person name="Nagy L.G."/>
            <person name="Floudas D."/>
            <person name="Held B.W."/>
            <person name="Levasseur A."/>
            <person name="Lombard V."/>
            <person name="Morin E."/>
            <person name="Otillar R."/>
            <person name="Lindquist E.A."/>
            <person name="Sun H."/>
            <person name="LaButti K.M."/>
            <person name="Schmutz J."/>
            <person name="Jabbour D."/>
            <person name="Luo H."/>
            <person name="Baker S.E."/>
            <person name="Pisabarro A.G."/>
            <person name="Walton J.D."/>
            <person name="Blanchette R.A."/>
            <person name="Henrissat B."/>
            <person name="Martin F."/>
            <person name="Cullen D."/>
            <person name="Hibbett D.S."/>
            <person name="Grigoriev I.V."/>
        </authorList>
    </citation>
    <scope>NUCLEOTIDE SEQUENCE [LARGE SCALE GENOMIC DNA]</scope>
    <source>
        <strain evidence="3">CBS 339.88</strain>
    </source>
</reference>
<accession>A0A067T3R1</accession>
<evidence type="ECO:0000313" key="2">
    <source>
        <dbReference type="EMBL" id="KDR77781.1"/>
    </source>
</evidence>
<proteinExistence type="predicted"/>
<gene>
    <name evidence="2" type="ORF">GALMADRAFT_245883</name>
</gene>
<feature type="region of interest" description="Disordered" evidence="1">
    <location>
        <begin position="1"/>
        <end position="33"/>
    </location>
</feature>
<feature type="region of interest" description="Disordered" evidence="1">
    <location>
        <begin position="138"/>
        <end position="158"/>
    </location>
</feature>
<evidence type="ECO:0000313" key="3">
    <source>
        <dbReference type="Proteomes" id="UP000027222"/>
    </source>
</evidence>
<protein>
    <submittedName>
        <fullName evidence="2">Uncharacterized protein</fullName>
    </submittedName>
</protein>